<evidence type="ECO:0000313" key="6">
    <source>
        <dbReference type="Proteomes" id="UP000442695"/>
    </source>
</evidence>
<dbReference type="SUPFAM" id="SSF46785">
    <property type="entry name" value="Winged helix' DNA-binding domain"/>
    <property type="match status" value="1"/>
</dbReference>
<dbReference type="PRINTS" id="PR00039">
    <property type="entry name" value="HTHLYSR"/>
</dbReference>
<dbReference type="Pfam" id="PF00126">
    <property type="entry name" value="HTH_1"/>
    <property type="match status" value="1"/>
</dbReference>
<dbReference type="GO" id="GO:0003700">
    <property type="term" value="F:DNA-binding transcription factor activity"/>
    <property type="evidence" value="ECO:0007669"/>
    <property type="project" value="InterPro"/>
</dbReference>
<dbReference type="RefSeq" id="WP_010952962.1">
    <property type="nucleotide sequence ID" value="NZ_CABEEI010000004.1"/>
</dbReference>
<evidence type="ECO:0000256" key="4">
    <source>
        <dbReference type="ARBA" id="ARBA00023163"/>
    </source>
</evidence>
<evidence type="ECO:0000256" key="1">
    <source>
        <dbReference type="ARBA" id="ARBA00009437"/>
    </source>
</evidence>
<dbReference type="InterPro" id="IPR050389">
    <property type="entry name" value="LysR-type_TF"/>
</dbReference>
<keyword evidence="2" id="KW-0805">Transcription regulation</keyword>
<dbReference type="Pfam" id="PF03466">
    <property type="entry name" value="LysR_substrate"/>
    <property type="match status" value="1"/>
</dbReference>
<evidence type="ECO:0000313" key="5">
    <source>
        <dbReference type="EMBL" id="KAF0251186.1"/>
    </source>
</evidence>
<dbReference type="Proteomes" id="UP000442695">
    <property type="component" value="Unassembled WGS sequence"/>
</dbReference>
<sequence>MDIRRLDLNLLLLLDELYREQNLSAAARRLGMSQPMASASLRRLREYFEDQLFLSTGRGMRPTPFTVSIAASVSGVLERIKHEILAKPAFQPRQSDRLFTISTSDIGALIFVPPILRRLGEDAPNTDLRCVSLPHQQLEQALEQGSVDLAVGYFPDLQGEQVKTQALFEHNFTCIVRRNHPSIGDTLSLEQFLAADHLVVNQEGRSQEIFEQRLRELKLQRRVHLEVPHFMSVPQLIASTNMVATVPLSLGVWFASEQIKMLTPPIEVEKFELKLHWHRQMEDDPAVSWFRNAVFEELCNLDPTFAMSPDYADRKENANP</sequence>
<dbReference type="InterPro" id="IPR000847">
    <property type="entry name" value="LysR_HTH_N"/>
</dbReference>
<comment type="similarity">
    <text evidence="1">Belongs to the LysR transcriptional regulatory family.</text>
</comment>
<dbReference type="SUPFAM" id="SSF53850">
    <property type="entry name" value="Periplasmic binding protein-like II"/>
    <property type="match status" value="1"/>
</dbReference>
<dbReference type="GO" id="GO:0003677">
    <property type="term" value="F:DNA binding"/>
    <property type="evidence" value="ECO:0007669"/>
    <property type="project" value="UniProtKB-KW"/>
</dbReference>
<organism evidence="5 6">
    <name type="scientific">Pseudomonas putida</name>
    <name type="common">Arthrobacter siderocapsulatus</name>
    <dbReference type="NCBI Taxonomy" id="303"/>
    <lineage>
        <taxon>Bacteria</taxon>
        <taxon>Pseudomonadati</taxon>
        <taxon>Pseudomonadota</taxon>
        <taxon>Gammaproteobacteria</taxon>
        <taxon>Pseudomonadales</taxon>
        <taxon>Pseudomonadaceae</taxon>
        <taxon>Pseudomonas</taxon>
    </lineage>
</organism>
<evidence type="ECO:0000256" key="2">
    <source>
        <dbReference type="ARBA" id="ARBA00023015"/>
    </source>
</evidence>
<dbReference type="InterPro" id="IPR036388">
    <property type="entry name" value="WH-like_DNA-bd_sf"/>
</dbReference>
<dbReference type="EMBL" id="WOWR01000067">
    <property type="protein sequence ID" value="KAF0251186.1"/>
    <property type="molecule type" value="Genomic_DNA"/>
</dbReference>
<dbReference type="PROSITE" id="PS50931">
    <property type="entry name" value="HTH_LYSR"/>
    <property type="match status" value="1"/>
</dbReference>
<protein>
    <submittedName>
        <fullName evidence="5">LysR family transcriptional regulator</fullName>
    </submittedName>
</protein>
<dbReference type="InterPro" id="IPR036390">
    <property type="entry name" value="WH_DNA-bd_sf"/>
</dbReference>
<reference evidence="5 6" key="1">
    <citation type="submission" date="2019-12" db="EMBL/GenBank/DDBJ databases">
        <authorList>
            <person name="Woiski C."/>
        </authorList>
    </citation>
    <scope>NUCLEOTIDE SEQUENCE [LARGE SCALE GENOMIC DNA]</scope>
    <source>
        <strain evidence="5 6">BOE100</strain>
    </source>
</reference>
<evidence type="ECO:0000256" key="3">
    <source>
        <dbReference type="ARBA" id="ARBA00023125"/>
    </source>
</evidence>
<dbReference type="PANTHER" id="PTHR30118:SF15">
    <property type="entry name" value="TRANSCRIPTIONAL REGULATORY PROTEIN"/>
    <property type="match status" value="1"/>
</dbReference>
<accession>A0A7V8EAB7</accession>
<dbReference type="Gene3D" id="1.10.10.10">
    <property type="entry name" value="Winged helix-like DNA-binding domain superfamily/Winged helix DNA-binding domain"/>
    <property type="match status" value="1"/>
</dbReference>
<proteinExistence type="inferred from homology"/>
<comment type="caution">
    <text evidence="5">The sequence shown here is derived from an EMBL/GenBank/DDBJ whole genome shotgun (WGS) entry which is preliminary data.</text>
</comment>
<dbReference type="Gene3D" id="3.40.190.10">
    <property type="entry name" value="Periplasmic binding protein-like II"/>
    <property type="match status" value="2"/>
</dbReference>
<keyword evidence="4" id="KW-0804">Transcription</keyword>
<dbReference type="AlphaFoldDB" id="A0A7V8EAB7"/>
<keyword evidence="3" id="KW-0238">DNA-binding</keyword>
<name>A0A7V8EAB7_PSEPU</name>
<gene>
    <name evidence="5" type="ORF">GN299_30040</name>
</gene>
<dbReference type="PANTHER" id="PTHR30118">
    <property type="entry name" value="HTH-TYPE TRANSCRIPTIONAL REGULATOR LEUO-RELATED"/>
    <property type="match status" value="1"/>
</dbReference>
<dbReference type="CDD" id="cd08459">
    <property type="entry name" value="PBP2_DntR_NahR_LinR_like"/>
    <property type="match status" value="1"/>
</dbReference>
<dbReference type="InterPro" id="IPR005119">
    <property type="entry name" value="LysR_subst-bd"/>
</dbReference>